<reference evidence="2" key="1">
    <citation type="submission" date="2022-11" db="UniProtKB">
        <authorList>
            <consortium name="WormBaseParasite"/>
        </authorList>
    </citation>
    <scope>IDENTIFICATION</scope>
</reference>
<evidence type="ECO:0000313" key="2">
    <source>
        <dbReference type="WBParaSite" id="PSAMB.scaffold1352size32627.g12548.t1"/>
    </source>
</evidence>
<dbReference type="Proteomes" id="UP000887566">
    <property type="component" value="Unplaced"/>
</dbReference>
<organism evidence="1 2">
    <name type="scientific">Plectus sambesii</name>
    <dbReference type="NCBI Taxonomy" id="2011161"/>
    <lineage>
        <taxon>Eukaryota</taxon>
        <taxon>Metazoa</taxon>
        <taxon>Ecdysozoa</taxon>
        <taxon>Nematoda</taxon>
        <taxon>Chromadorea</taxon>
        <taxon>Plectida</taxon>
        <taxon>Plectina</taxon>
        <taxon>Plectoidea</taxon>
        <taxon>Plectidae</taxon>
        <taxon>Plectus</taxon>
    </lineage>
</organism>
<accession>A0A914UXY0</accession>
<protein>
    <submittedName>
        <fullName evidence="2">Uncharacterized protein</fullName>
    </submittedName>
</protein>
<proteinExistence type="predicted"/>
<name>A0A914UXY0_9BILA</name>
<keyword evidence="1" id="KW-1185">Reference proteome</keyword>
<sequence length="149" mass="16229">MFTFSALFLSCEGTDVCRLLRNTVQPPCGRPGDRPPRGGWGVNHYRGAASDGAKPRVRARRLQVCKVEEKHVTNELLACERVARHCDDDYACQYQHSAAAAAVAAAACVTEAVPLLIACAFTVALRCALLDWPDAYERRALRVNASVAI</sequence>
<dbReference type="WBParaSite" id="PSAMB.scaffold1352size32627.g12548.t1">
    <property type="protein sequence ID" value="PSAMB.scaffold1352size32627.g12548.t1"/>
    <property type="gene ID" value="PSAMB.scaffold1352size32627.g12548"/>
</dbReference>
<dbReference type="AlphaFoldDB" id="A0A914UXY0"/>
<evidence type="ECO:0000313" key="1">
    <source>
        <dbReference type="Proteomes" id="UP000887566"/>
    </source>
</evidence>